<reference evidence="2 3" key="1">
    <citation type="submission" date="2014-08" db="EMBL/GenBank/DDBJ databases">
        <authorList>
            <person name="Moulin Lionel"/>
        </authorList>
    </citation>
    <scope>NUCLEOTIDE SEQUENCE [LARGE SCALE GENOMIC DNA]</scope>
</reference>
<dbReference type="Pfam" id="PF13577">
    <property type="entry name" value="SnoaL_4"/>
    <property type="match status" value="1"/>
</dbReference>
<evidence type="ECO:0000313" key="3">
    <source>
        <dbReference type="Proteomes" id="UP000046373"/>
    </source>
</evidence>
<accession>A0A090F1N5</accession>
<sequence>MTIIFPLNPVPAWGTINSIVRLQAPVACPGIGSLSDRHFILETIHRYCWGYDERREDVIAACLTATAVFSGSVAGNFVVGPYEGRTRILQWLKTLWETQADQRRHCMMNILVDDLSGLSAVVLASLFLTGAENGLARVIATGFYRFQMANEEGVWRIADIYAGLDTGI</sequence>
<dbReference type="EMBL" id="CCNB01000012">
    <property type="protein sequence ID" value="CDX35387.1"/>
    <property type="molecule type" value="Genomic_DNA"/>
</dbReference>
<evidence type="ECO:0000313" key="2">
    <source>
        <dbReference type="EMBL" id="CDX35387.1"/>
    </source>
</evidence>
<dbReference type="SUPFAM" id="SSF54427">
    <property type="entry name" value="NTF2-like"/>
    <property type="match status" value="1"/>
</dbReference>
<dbReference type="InterPro" id="IPR037401">
    <property type="entry name" value="SnoaL-like"/>
</dbReference>
<proteinExistence type="predicted"/>
<gene>
    <name evidence="2" type="ORF">MPLDJ20_20170</name>
</gene>
<feature type="domain" description="SnoaL-like" evidence="1">
    <location>
        <begin position="33"/>
        <end position="158"/>
    </location>
</feature>
<dbReference type="Proteomes" id="UP000046373">
    <property type="component" value="Unassembled WGS sequence"/>
</dbReference>
<protein>
    <recommendedName>
        <fullName evidence="1">SnoaL-like domain-containing protein</fullName>
    </recommendedName>
</protein>
<dbReference type="CDD" id="cd00531">
    <property type="entry name" value="NTF2_like"/>
    <property type="match status" value="1"/>
</dbReference>
<evidence type="ECO:0000259" key="1">
    <source>
        <dbReference type="Pfam" id="PF13577"/>
    </source>
</evidence>
<organism evidence="2 3">
    <name type="scientific">Mesorhizobium plurifarium</name>
    <dbReference type="NCBI Taxonomy" id="69974"/>
    <lineage>
        <taxon>Bacteria</taxon>
        <taxon>Pseudomonadati</taxon>
        <taxon>Pseudomonadota</taxon>
        <taxon>Alphaproteobacteria</taxon>
        <taxon>Hyphomicrobiales</taxon>
        <taxon>Phyllobacteriaceae</taxon>
        <taxon>Mesorhizobium</taxon>
    </lineage>
</organism>
<dbReference type="Gene3D" id="3.10.450.50">
    <property type="match status" value="1"/>
</dbReference>
<dbReference type="AlphaFoldDB" id="A0A090F1N5"/>
<name>A0A090F1N5_MESPL</name>
<dbReference type="InterPro" id="IPR032710">
    <property type="entry name" value="NTF2-like_dom_sf"/>
</dbReference>